<evidence type="ECO:0000313" key="2">
    <source>
        <dbReference type="EMBL" id="KAK1417269.1"/>
    </source>
</evidence>
<organism evidence="2 3">
    <name type="scientific">Tagetes erecta</name>
    <name type="common">African marigold</name>
    <dbReference type="NCBI Taxonomy" id="13708"/>
    <lineage>
        <taxon>Eukaryota</taxon>
        <taxon>Viridiplantae</taxon>
        <taxon>Streptophyta</taxon>
        <taxon>Embryophyta</taxon>
        <taxon>Tracheophyta</taxon>
        <taxon>Spermatophyta</taxon>
        <taxon>Magnoliopsida</taxon>
        <taxon>eudicotyledons</taxon>
        <taxon>Gunneridae</taxon>
        <taxon>Pentapetalae</taxon>
        <taxon>asterids</taxon>
        <taxon>campanulids</taxon>
        <taxon>Asterales</taxon>
        <taxon>Asteraceae</taxon>
        <taxon>Asteroideae</taxon>
        <taxon>Heliantheae alliance</taxon>
        <taxon>Tageteae</taxon>
        <taxon>Tagetes</taxon>
    </lineage>
</organism>
<dbReference type="PANTHER" id="PTHR34189">
    <property type="entry name" value="TRANSMEMBRANE PROTEIN"/>
    <property type="match status" value="1"/>
</dbReference>
<dbReference type="EMBL" id="JAUHHV010000007">
    <property type="protein sequence ID" value="KAK1417269.1"/>
    <property type="molecule type" value="Genomic_DNA"/>
</dbReference>
<gene>
    <name evidence="2" type="ORF">QVD17_26395</name>
</gene>
<keyword evidence="3" id="KW-1185">Reference proteome</keyword>
<proteinExistence type="predicted"/>
<dbReference type="PANTHER" id="PTHR34189:SF13">
    <property type="entry name" value="TRANSMEMBRANE PROTEIN"/>
    <property type="match status" value="1"/>
</dbReference>
<dbReference type="AlphaFoldDB" id="A0AAD8K7D2"/>
<feature type="transmembrane region" description="Helical" evidence="1">
    <location>
        <begin position="115"/>
        <end position="133"/>
    </location>
</feature>
<reference evidence="2" key="1">
    <citation type="journal article" date="2023" name="bioRxiv">
        <title>Improved chromosome-level genome assembly for marigold (Tagetes erecta).</title>
        <authorList>
            <person name="Jiang F."/>
            <person name="Yuan L."/>
            <person name="Wang S."/>
            <person name="Wang H."/>
            <person name="Xu D."/>
            <person name="Wang A."/>
            <person name="Fan W."/>
        </authorList>
    </citation>
    <scope>NUCLEOTIDE SEQUENCE</scope>
    <source>
        <strain evidence="2">WSJ</strain>
        <tissue evidence="2">Leaf</tissue>
    </source>
</reference>
<name>A0AAD8K7D2_TARER</name>
<evidence type="ECO:0000256" key="1">
    <source>
        <dbReference type="SAM" id="Phobius"/>
    </source>
</evidence>
<accession>A0AAD8K7D2</accession>
<comment type="caution">
    <text evidence="2">The sequence shown here is derived from an EMBL/GenBank/DDBJ whole genome shotgun (WGS) entry which is preliminary data.</text>
</comment>
<evidence type="ECO:0000313" key="3">
    <source>
        <dbReference type="Proteomes" id="UP001229421"/>
    </source>
</evidence>
<dbReference type="Proteomes" id="UP001229421">
    <property type="component" value="Unassembled WGS sequence"/>
</dbReference>
<keyword evidence="1" id="KW-1133">Transmembrane helix</keyword>
<protein>
    <submittedName>
        <fullName evidence="2">Uncharacterized protein</fullName>
    </submittedName>
</protein>
<sequence>MKLYVKRVTILMRRHLQKVFQVFPLYSYFYIVVWYMVYYFLDLLKILNVICIKKETLLHIVLSSSATMFRSDEYYINLSPTRKSAQQLDDNVPVYDPVSQDGMKKEHCKSSGESTIHLIPLVLIFCGFVLWFFSHPPSEIKEISSTM</sequence>
<keyword evidence="1" id="KW-0812">Transmembrane</keyword>
<keyword evidence="1" id="KW-0472">Membrane</keyword>
<feature type="transmembrane region" description="Helical" evidence="1">
    <location>
        <begin position="20"/>
        <end position="41"/>
    </location>
</feature>